<dbReference type="OrthoDB" id="666637at2759"/>
<dbReference type="Proteomes" id="UP000652761">
    <property type="component" value="Unassembled WGS sequence"/>
</dbReference>
<evidence type="ECO:0000259" key="1">
    <source>
        <dbReference type="Pfam" id="PF10536"/>
    </source>
</evidence>
<reference evidence="2" key="1">
    <citation type="submission" date="2017-07" db="EMBL/GenBank/DDBJ databases">
        <title>Taro Niue Genome Assembly and Annotation.</title>
        <authorList>
            <person name="Atibalentja N."/>
            <person name="Keating K."/>
            <person name="Fields C.J."/>
        </authorList>
    </citation>
    <scope>NUCLEOTIDE SEQUENCE</scope>
    <source>
        <strain evidence="2">Niue_2</strain>
        <tissue evidence="2">Leaf</tissue>
    </source>
</reference>
<evidence type="ECO:0000313" key="2">
    <source>
        <dbReference type="EMBL" id="MQM01959.1"/>
    </source>
</evidence>
<dbReference type="PANTHER" id="PTHR46033">
    <property type="entry name" value="PROTEIN MAIN-LIKE 2"/>
    <property type="match status" value="1"/>
</dbReference>
<dbReference type="GO" id="GO:0010073">
    <property type="term" value="P:meristem maintenance"/>
    <property type="evidence" value="ECO:0007669"/>
    <property type="project" value="InterPro"/>
</dbReference>
<dbReference type="Pfam" id="PF10536">
    <property type="entry name" value="PMD"/>
    <property type="match status" value="1"/>
</dbReference>
<sequence>ETSQQRQVARRAEETGCSFGSPDLWAATAKIGSSAWAEGRVLGVVTDGDAVVGNTSLDWTDVCMALLEDVSVEVVRRHARAYLLHLLGCTIFTDKTGNSVPLLYLPLLEDFDRACKYSWGGVTLAYLYRQLSIACNSDAKAIYGSLTLLQLWSWKRLHVGRPDITMHPLAQDMPLGHMWNVPREEINNPRYVLRLYRSELDHQEDYQVRWEPYTSDILQILPAISR</sequence>
<protein>
    <recommendedName>
        <fullName evidence="1">Aminotransferase-like plant mobile domain-containing protein</fullName>
    </recommendedName>
</protein>
<feature type="domain" description="Aminotransferase-like plant mobile" evidence="1">
    <location>
        <begin position="31"/>
        <end position="219"/>
    </location>
</feature>
<dbReference type="InterPro" id="IPR019557">
    <property type="entry name" value="AminoTfrase-like_pln_mobile"/>
</dbReference>
<dbReference type="EMBL" id="NMUH01002763">
    <property type="protein sequence ID" value="MQM01959.1"/>
    <property type="molecule type" value="Genomic_DNA"/>
</dbReference>
<keyword evidence="3" id="KW-1185">Reference proteome</keyword>
<evidence type="ECO:0000313" key="3">
    <source>
        <dbReference type="Proteomes" id="UP000652761"/>
    </source>
</evidence>
<gene>
    <name evidence="2" type="ORF">Taro_034713</name>
</gene>
<comment type="caution">
    <text evidence="2">The sequence shown here is derived from an EMBL/GenBank/DDBJ whole genome shotgun (WGS) entry which is preliminary data.</text>
</comment>
<accession>A0A843VYG9</accession>
<dbReference type="AlphaFoldDB" id="A0A843VYG9"/>
<proteinExistence type="predicted"/>
<organism evidence="2 3">
    <name type="scientific">Colocasia esculenta</name>
    <name type="common">Wild taro</name>
    <name type="synonym">Arum esculentum</name>
    <dbReference type="NCBI Taxonomy" id="4460"/>
    <lineage>
        <taxon>Eukaryota</taxon>
        <taxon>Viridiplantae</taxon>
        <taxon>Streptophyta</taxon>
        <taxon>Embryophyta</taxon>
        <taxon>Tracheophyta</taxon>
        <taxon>Spermatophyta</taxon>
        <taxon>Magnoliopsida</taxon>
        <taxon>Liliopsida</taxon>
        <taxon>Araceae</taxon>
        <taxon>Aroideae</taxon>
        <taxon>Colocasieae</taxon>
        <taxon>Colocasia</taxon>
    </lineage>
</organism>
<dbReference type="InterPro" id="IPR044824">
    <property type="entry name" value="MAIN-like"/>
</dbReference>
<name>A0A843VYG9_COLES</name>
<dbReference type="PANTHER" id="PTHR46033:SF8">
    <property type="entry name" value="PROTEIN MAINTENANCE OF MERISTEMS-LIKE"/>
    <property type="match status" value="1"/>
</dbReference>
<feature type="non-terminal residue" evidence="2">
    <location>
        <position position="226"/>
    </location>
</feature>